<protein>
    <submittedName>
        <fullName evidence="3">GIY-YIG nuclease family protein</fullName>
    </submittedName>
</protein>
<dbReference type="InterPro" id="IPR000305">
    <property type="entry name" value="GIY-YIG_endonuc"/>
</dbReference>
<evidence type="ECO:0000313" key="3">
    <source>
        <dbReference type="EMBL" id="UOF88620.1"/>
    </source>
</evidence>
<dbReference type="InterPro" id="IPR035901">
    <property type="entry name" value="GIY-YIG_endonuc_sf"/>
</dbReference>
<dbReference type="Pfam" id="PF01541">
    <property type="entry name" value="GIY-YIG"/>
    <property type="match status" value="1"/>
</dbReference>
<gene>
    <name evidence="3" type="ORF">LSG31_11705</name>
</gene>
<dbReference type="PANTHER" id="PTHR34477:SF1">
    <property type="entry name" value="UPF0213 PROTEIN YHBQ"/>
    <property type="match status" value="1"/>
</dbReference>
<dbReference type="SUPFAM" id="SSF82771">
    <property type="entry name" value="GIY-YIG endonuclease"/>
    <property type="match status" value="1"/>
</dbReference>
<reference evidence="3" key="1">
    <citation type="submission" date="2021-12" db="EMBL/GenBank/DDBJ databases">
        <title>Alicyclobacillaceae gen. nov., sp. nov., isolated from chalcocite enrichment system.</title>
        <authorList>
            <person name="Jiang Z."/>
        </authorList>
    </citation>
    <scope>NUCLEOTIDE SEQUENCE</scope>
    <source>
        <strain evidence="3">MYW30-H2</strain>
    </source>
</reference>
<accession>A0ABY4CLA7</accession>
<name>A0ABY4CLA7_9BACL</name>
<comment type="similarity">
    <text evidence="1">Belongs to the UPF0213 family.</text>
</comment>
<evidence type="ECO:0000259" key="2">
    <source>
        <dbReference type="PROSITE" id="PS50164"/>
    </source>
</evidence>
<feature type="domain" description="GIY-YIG" evidence="2">
    <location>
        <begin position="1"/>
        <end position="77"/>
    </location>
</feature>
<proteinExistence type="inferred from homology"/>
<dbReference type="Gene3D" id="3.40.1440.10">
    <property type="entry name" value="GIY-YIG endonuclease"/>
    <property type="match status" value="1"/>
</dbReference>
<sequence>MSHVVYILQCKDGTLYTGYTNNLAKRLRLHNEGKGAKYTRGRTPVTLVYVEEIPSMSSGLKREYEIKHMCRKQKYHLIQSQAALHHFSQKN</sequence>
<dbReference type="PROSITE" id="PS50164">
    <property type="entry name" value="GIY_YIG"/>
    <property type="match status" value="1"/>
</dbReference>
<evidence type="ECO:0000256" key="1">
    <source>
        <dbReference type="ARBA" id="ARBA00007435"/>
    </source>
</evidence>
<organism evidence="3 4">
    <name type="scientific">Fodinisporobacter ferrooxydans</name>
    <dbReference type="NCBI Taxonomy" id="2901836"/>
    <lineage>
        <taxon>Bacteria</taxon>
        <taxon>Bacillati</taxon>
        <taxon>Bacillota</taxon>
        <taxon>Bacilli</taxon>
        <taxon>Bacillales</taxon>
        <taxon>Alicyclobacillaceae</taxon>
        <taxon>Fodinisporobacter</taxon>
    </lineage>
</organism>
<dbReference type="InterPro" id="IPR050190">
    <property type="entry name" value="UPF0213_domain"/>
</dbReference>
<dbReference type="CDD" id="cd10456">
    <property type="entry name" value="GIY-YIG_UPF0213"/>
    <property type="match status" value="1"/>
</dbReference>
<evidence type="ECO:0000313" key="4">
    <source>
        <dbReference type="Proteomes" id="UP000830167"/>
    </source>
</evidence>
<keyword evidence="4" id="KW-1185">Reference proteome</keyword>
<dbReference type="EMBL" id="CP089291">
    <property type="protein sequence ID" value="UOF88620.1"/>
    <property type="molecule type" value="Genomic_DNA"/>
</dbReference>
<dbReference type="PANTHER" id="PTHR34477">
    <property type="entry name" value="UPF0213 PROTEIN YHBQ"/>
    <property type="match status" value="1"/>
</dbReference>
<dbReference type="RefSeq" id="WP_347435296.1">
    <property type="nucleotide sequence ID" value="NZ_CP089291.1"/>
</dbReference>
<dbReference type="SMART" id="SM00465">
    <property type="entry name" value="GIYc"/>
    <property type="match status" value="1"/>
</dbReference>
<dbReference type="Proteomes" id="UP000830167">
    <property type="component" value="Chromosome"/>
</dbReference>